<dbReference type="STRING" id="742725.HMPREF9450_00829"/>
<dbReference type="eggNOG" id="COG4704">
    <property type="taxonomic scope" value="Bacteria"/>
</dbReference>
<dbReference type="OrthoDB" id="9809989at2"/>
<evidence type="ECO:0000313" key="4">
    <source>
        <dbReference type="EMBL" id="EHB92625.1"/>
    </source>
</evidence>
<dbReference type="GeneID" id="92816155"/>
<dbReference type="RefSeq" id="WP_009133635.1">
    <property type="nucleotide sequence ID" value="NZ_CP102250.1"/>
</dbReference>
<dbReference type="Proteomes" id="UP000006008">
    <property type="component" value="Unassembled WGS sequence"/>
</dbReference>
<evidence type="ECO:0000256" key="2">
    <source>
        <dbReference type="SAM" id="MobiDB-lite"/>
    </source>
</evidence>
<comment type="caution">
    <text evidence="4">The sequence shown here is derived from an EMBL/GenBank/DDBJ whole genome shotgun (WGS) entry which is preliminary data.</text>
</comment>
<organism evidence="4 5">
    <name type="scientific">Alistipes indistinctus YIT 12060</name>
    <dbReference type="NCBI Taxonomy" id="742725"/>
    <lineage>
        <taxon>Bacteria</taxon>
        <taxon>Pseudomonadati</taxon>
        <taxon>Bacteroidota</taxon>
        <taxon>Bacteroidia</taxon>
        <taxon>Bacteroidales</taxon>
        <taxon>Rikenellaceae</taxon>
        <taxon>Alistipes</taxon>
    </lineage>
</organism>
<evidence type="ECO:0000259" key="3">
    <source>
        <dbReference type="Pfam" id="PF13205"/>
    </source>
</evidence>
<reference evidence="4 5" key="1">
    <citation type="submission" date="2011-08" db="EMBL/GenBank/DDBJ databases">
        <title>The Genome Sequence of Alistipes indistinctus YIT 12060.</title>
        <authorList>
            <consortium name="The Broad Institute Genome Sequencing Platform"/>
            <person name="Earl A."/>
            <person name="Ward D."/>
            <person name="Feldgarden M."/>
            <person name="Gevers D."/>
            <person name="Morotomi M."/>
            <person name="Young S.K."/>
            <person name="Zeng Q."/>
            <person name="Gargeya S."/>
            <person name="Fitzgerald M."/>
            <person name="Haas B."/>
            <person name="Abouelleil A."/>
            <person name="Alvarado L."/>
            <person name="Arachchi H.M."/>
            <person name="Berlin A."/>
            <person name="Brown A."/>
            <person name="Chapman S.B."/>
            <person name="Chen Z."/>
            <person name="Dunbar C."/>
            <person name="Freedman E."/>
            <person name="Gearin G."/>
            <person name="Gellesch M."/>
            <person name="Goldberg J."/>
            <person name="Griggs A."/>
            <person name="Gujja S."/>
            <person name="Heiman D."/>
            <person name="Howarth C."/>
            <person name="Larson L."/>
            <person name="Lui A."/>
            <person name="MacDonald P.J.P."/>
            <person name="Montmayeur A."/>
            <person name="Murphy C."/>
            <person name="Neiman D."/>
            <person name="Pearson M."/>
            <person name="Priest M."/>
            <person name="Roberts A."/>
            <person name="Saif S."/>
            <person name="Shea T."/>
            <person name="Shenoy N."/>
            <person name="Sisk P."/>
            <person name="Stolte C."/>
            <person name="Sykes S."/>
            <person name="Wortman J."/>
            <person name="Nusbaum C."/>
            <person name="Birren B."/>
        </authorList>
    </citation>
    <scope>NUCLEOTIDE SEQUENCE [LARGE SCALE GENOMIC DNA]</scope>
    <source>
        <strain evidence="4 5">YIT 12060</strain>
    </source>
</reference>
<keyword evidence="5" id="KW-1185">Reference proteome</keyword>
<sequence length="708" mass="80435">MNRTEINLCKGFIYTLLAGMLATAGLWRCARITQPQGGPKDSLPPVVITMTPAYGTVDFKEKRVYIEFNEYVQLKDQQKEFYTSPFMKKTPLVSLRGRGIQVDIKDTLLPNQTYSLNFGRSVADNNEGNPYTGLRYVFSTGSEIDSLMMSGYSVDAYTSDTVGNVFLLFYDPKADSVPERDSTVFQSKPLAVGRAFPNGIFLVENLKPMDYRVYALEDNNGNRQYEAGVDRIAFLDSTYNPATMPAFDIWYDSSRMYLQAQPQILMRMFMDEPSKRQTYSSSARPMKNKIQLYFTAPHPKIEELSFDSIDPGAIVTEYLTPKHDSMELWFDLSKIEKMPDTLKGRIIYHGHDTLNRLRLDTVQLKLGWKAPPVKERKKPKEGEPEEKLPNPFSVSVTPSGTVNPEKHIKFAFSMPLAMVDSSAIVLEQILDDEPVKGAKPLPPSLKRPSQPDGQDGKNTPAKPRKTKRIPLHFTQDTLKIREWTMSAAWKPGARYSLLIPAETFVNVNGEKNDTMRTEFSVADPEKFGTVLLNIQGKTPESEYIVQLLDNTGKVTQERAHLTTGKYTFRYIDPGTVRIKVIEDLNGNGKWDTGSLTERRQPERVELFVGPDGKEEINAKENWELEFDVNMDELFAPMTMERMDQRIGRLEAIRRQKMMEEWAKRNQDKQHNHSHGNTNTGNQGYGNQGYGNQGYGTQGYGNTGYNSTY</sequence>
<feature type="region of interest" description="Disordered" evidence="2">
    <location>
        <begin position="662"/>
        <end position="708"/>
    </location>
</feature>
<protein>
    <recommendedName>
        <fullName evidence="3">SbsA Ig-like domain-containing protein</fullName>
    </recommendedName>
</protein>
<feature type="region of interest" description="Disordered" evidence="2">
    <location>
        <begin position="435"/>
        <end position="467"/>
    </location>
</feature>
<dbReference type="PATRIC" id="fig|742725.3.peg.883"/>
<feature type="compositionally biased region" description="Gly residues" evidence="2">
    <location>
        <begin position="682"/>
        <end position="701"/>
    </location>
</feature>
<feature type="region of interest" description="Disordered" evidence="2">
    <location>
        <begin position="373"/>
        <end position="399"/>
    </location>
</feature>
<dbReference type="HOGENOM" id="CLU_014237_0_0_10"/>
<feature type="compositionally biased region" description="Basic and acidic residues" evidence="2">
    <location>
        <begin position="373"/>
        <end position="388"/>
    </location>
</feature>
<evidence type="ECO:0000313" key="5">
    <source>
        <dbReference type="Proteomes" id="UP000006008"/>
    </source>
</evidence>
<evidence type="ECO:0000256" key="1">
    <source>
        <dbReference type="ARBA" id="ARBA00022729"/>
    </source>
</evidence>
<accession>G5H6Y6</accession>
<dbReference type="AlphaFoldDB" id="G5H6Y6"/>
<dbReference type="InterPro" id="IPR032812">
    <property type="entry name" value="SbsA_Ig"/>
</dbReference>
<proteinExistence type="predicted"/>
<dbReference type="EMBL" id="ADLD01000009">
    <property type="protein sequence ID" value="EHB92625.1"/>
    <property type="molecule type" value="Genomic_DNA"/>
</dbReference>
<keyword evidence="1" id="KW-0732">Signal</keyword>
<dbReference type="Pfam" id="PF13205">
    <property type="entry name" value="Big_5"/>
    <property type="match status" value="1"/>
</dbReference>
<name>G5H6Y6_9BACT</name>
<gene>
    <name evidence="4" type="ORF">HMPREF9450_00829</name>
</gene>
<feature type="domain" description="SbsA Ig-like" evidence="3">
    <location>
        <begin position="41"/>
        <end position="140"/>
    </location>
</feature>